<gene>
    <name evidence="1" type="ORF">PWA60_17140</name>
</gene>
<organism evidence="1 2">
    <name type="scientific">Pseudomonas juntendi</name>
    <dbReference type="NCBI Taxonomy" id="2666183"/>
    <lineage>
        <taxon>Bacteria</taxon>
        <taxon>Pseudomonadati</taxon>
        <taxon>Pseudomonadota</taxon>
        <taxon>Gammaproteobacteria</taxon>
        <taxon>Pseudomonadales</taxon>
        <taxon>Pseudomonadaceae</taxon>
        <taxon>Pseudomonas</taxon>
    </lineage>
</organism>
<dbReference type="Pfam" id="PF02413">
    <property type="entry name" value="Caudo_TAP"/>
    <property type="match status" value="1"/>
</dbReference>
<evidence type="ECO:0000313" key="2">
    <source>
        <dbReference type="Proteomes" id="UP001217631"/>
    </source>
</evidence>
<accession>A0AAJ5RUX5</accession>
<reference evidence="1" key="1">
    <citation type="submission" date="2023-02" db="EMBL/GenBank/DDBJ databases">
        <title>tmexCD-toprJ-like cluster.</title>
        <authorList>
            <person name="Gao X."/>
            <person name="Wang C."/>
            <person name="Liu J."/>
        </authorList>
    </citation>
    <scope>NUCLEOTIDE SEQUENCE</scope>
    <source>
        <strain evidence="1">GDW21C697WI</strain>
    </source>
</reference>
<dbReference type="InterPro" id="IPR003458">
    <property type="entry name" value="Phage_T4_Gp38_tail_assem"/>
</dbReference>
<name>A0AAJ5RUX5_9PSED</name>
<dbReference type="EMBL" id="CP118677">
    <property type="protein sequence ID" value="WEA19013.1"/>
    <property type="molecule type" value="Genomic_DNA"/>
</dbReference>
<dbReference type="PANTHER" id="PTHR34413">
    <property type="entry name" value="PROPHAGE TAIL FIBER ASSEMBLY PROTEIN HOMOLOG TFAE-RELATED-RELATED"/>
    <property type="match status" value="1"/>
</dbReference>
<dbReference type="RefSeq" id="WP_274999961.1">
    <property type="nucleotide sequence ID" value="NZ_CP118677.1"/>
</dbReference>
<dbReference type="PANTHER" id="PTHR34413:SF2">
    <property type="entry name" value="PROPHAGE TAIL FIBER ASSEMBLY PROTEIN HOMOLOG TFAE-RELATED"/>
    <property type="match status" value="1"/>
</dbReference>
<sequence length="237" mass="26132">MTDESTDLLELQEVVAPEEPPEVVDLRPWWQREGVQAPQVCNVHRGTGEFLGVCVADPSPLEPDVWAFPAYSYPIAPPDVQAGFAALINRDASGWEIVADHRGATVYSTETGKPRQWLALGDLPEGYTLQAPESEFDTWQGDKWEPDEGAIAEAARQAAYLKQQLANQYATARISTLQDAVDLDMATEAEAEALKAWKVYRVELNRLDITTTAPADDDWPGSPNDEALAVWLASQTH</sequence>
<dbReference type="AlphaFoldDB" id="A0AAJ5RUX5"/>
<protein>
    <submittedName>
        <fullName evidence="1">Tail fiber assembly protein</fullName>
    </submittedName>
</protein>
<dbReference type="InterPro" id="IPR051220">
    <property type="entry name" value="TFA_Chaperone"/>
</dbReference>
<proteinExistence type="predicted"/>
<dbReference type="Proteomes" id="UP001217631">
    <property type="component" value="Chromosome"/>
</dbReference>
<evidence type="ECO:0000313" key="1">
    <source>
        <dbReference type="EMBL" id="WEA19013.1"/>
    </source>
</evidence>